<keyword evidence="3" id="KW-1003">Cell membrane</keyword>
<evidence type="ECO:0000256" key="2">
    <source>
        <dbReference type="ARBA" id="ARBA00022448"/>
    </source>
</evidence>
<dbReference type="PANTHER" id="PTHR30151">
    <property type="entry name" value="ALKANE SULFONATE ABC TRANSPORTER-RELATED, MEMBRANE SUBUNIT"/>
    <property type="match status" value="1"/>
</dbReference>
<dbReference type="GO" id="GO:0055085">
    <property type="term" value="P:transmembrane transport"/>
    <property type="evidence" value="ECO:0007669"/>
    <property type="project" value="InterPro"/>
</dbReference>
<gene>
    <name evidence="9" type="ordered locus">Caul_1260</name>
</gene>
<dbReference type="Pfam" id="PF00528">
    <property type="entry name" value="BPD_transp_1"/>
    <property type="match status" value="1"/>
</dbReference>
<feature type="transmembrane region" description="Helical" evidence="7">
    <location>
        <begin position="92"/>
        <end position="113"/>
    </location>
</feature>
<feature type="transmembrane region" description="Helical" evidence="7">
    <location>
        <begin position="120"/>
        <end position="140"/>
    </location>
</feature>
<name>B0SYQ9_CAUSK</name>
<keyword evidence="2 7" id="KW-0813">Transport</keyword>
<evidence type="ECO:0000259" key="8">
    <source>
        <dbReference type="PROSITE" id="PS50928"/>
    </source>
</evidence>
<evidence type="ECO:0000256" key="7">
    <source>
        <dbReference type="RuleBase" id="RU363032"/>
    </source>
</evidence>
<evidence type="ECO:0000313" key="9">
    <source>
        <dbReference type="EMBL" id="ABZ70390.1"/>
    </source>
</evidence>
<dbReference type="STRING" id="366602.Caul_1260"/>
<evidence type="ECO:0000256" key="5">
    <source>
        <dbReference type="ARBA" id="ARBA00022989"/>
    </source>
</evidence>
<organism evidence="9">
    <name type="scientific">Caulobacter sp. (strain K31)</name>
    <dbReference type="NCBI Taxonomy" id="366602"/>
    <lineage>
        <taxon>Bacteria</taxon>
        <taxon>Pseudomonadati</taxon>
        <taxon>Pseudomonadota</taxon>
        <taxon>Alphaproteobacteria</taxon>
        <taxon>Caulobacterales</taxon>
        <taxon>Caulobacteraceae</taxon>
        <taxon>Caulobacter</taxon>
    </lineage>
</organism>
<keyword evidence="6 7" id="KW-0472">Membrane</keyword>
<dbReference type="KEGG" id="cak:Caul_1260"/>
<dbReference type="InterPro" id="IPR000515">
    <property type="entry name" value="MetI-like"/>
</dbReference>
<dbReference type="OrthoDB" id="9792509at2"/>
<evidence type="ECO:0000256" key="1">
    <source>
        <dbReference type="ARBA" id="ARBA00004651"/>
    </source>
</evidence>
<dbReference type="InterPro" id="IPR035906">
    <property type="entry name" value="MetI-like_sf"/>
</dbReference>
<comment type="subcellular location">
    <subcellularLocation>
        <location evidence="1 7">Cell membrane</location>
        <topology evidence="1 7">Multi-pass membrane protein</topology>
    </subcellularLocation>
</comment>
<dbReference type="HOGENOM" id="CLU_046113_2_1_5"/>
<accession>B0SYQ9</accession>
<comment type="similarity">
    <text evidence="7">Belongs to the binding-protein-dependent transport system permease family.</text>
</comment>
<keyword evidence="4 7" id="KW-0812">Transmembrane</keyword>
<dbReference type="GO" id="GO:0005886">
    <property type="term" value="C:plasma membrane"/>
    <property type="evidence" value="ECO:0007669"/>
    <property type="project" value="UniProtKB-SubCell"/>
</dbReference>
<evidence type="ECO:0000256" key="3">
    <source>
        <dbReference type="ARBA" id="ARBA00022475"/>
    </source>
</evidence>
<feature type="transmembrane region" description="Helical" evidence="7">
    <location>
        <begin position="220"/>
        <end position="241"/>
    </location>
</feature>
<feature type="domain" description="ABC transmembrane type-1" evidence="8">
    <location>
        <begin position="53"/>
        <end position="242"/>
    </location>
</feature>
<evidence type="ECO:0000256" key="4">
    <source>
        <dbReference type="ARBA" id="ARBA00022692"/>
    </source>
</evidence>
<dbReference type="EMBL" id="CP000927">
    <property type="protein sequence ID" value="ABZ70390.1"/>
    <property type="molecule type" value="Genomic_DNA"/>
</dbReference>
<dbReference type="CDD" id="cd06261">
    <property type="entry name" value="TM_PBP2"/>
    <property type="match status" value="1"/>
</dbReference>
<protein>
    <submittedName>
        <fullName evidence="9">Binding-protein-dependent transport systems inner membrane component</fullName>
    </submittedName>
</protein>
<dbReference type="SUPFAM" id="SSF161098">
    <property type="entry name" value="MetI-like"/>
    <property type="match status" value="1"/>
</dbReference>
<proteinExistence type="inferred from homology"/>
<dbReference type="eggNOG" id="COG0600">
    <property type="taxonomic scope" value="Bacteria"/>
</dbReference>
<dbReference type="PANTHER" id="PTHR30151:SF41">
    <property type="entry name" value="ABC TRANSPORTER PERMEASE PROTEIN"/>
    <property type="match status" value="1"/>
</dbReference>
<reference evidence="9" key="1">
    <citation type="submission" date="2008-01" db="EMBL/GenBank/DDBJ databases">
        <title>Complete sequence of chromosome of Caulobacter sp. K31.</title>
        <authorList>
            <consortium name="US DOE Joint Genome Institute"/>
            <person name="Copeland A."/>
            <person name="Lucas S."/>
            <person name="Lapidus A."/>
            <person name="Barry K."/>
            <person name="Glavina del Rio T."/>
            <person name="Dalin E."/>
            <person name="Tice H."/>
            <person name="Pitluck S."/>
            <person name="Bruce D."/>
            <person name="Goodwin L."/>
            <person name="Thompson L.S."/>
            <person name="Brettin T."/>
            <person name="Detter J.C."/>
            <person name="Han C."/>
            <person name="Schmutz J."/>
            <person name="Larimer F."/>
            <person name="Land M."/>
            <person name="Hauser L."/>
            <person name="Kyrpides N."/>
            <person name="Kim E."/>
            <person name="Stephens C."/>
            <person name="Richardson P."/>
        </authorList>
    </citation>
    <scope>NUCLEOTIDE SEQUENCE [LARGE SCALE GENOMIC DNA]</scope>
    <source>
        <strain evidence="9">K31</strain>
    </source>
</reference>
<dbReference type="AlphaFoldDB" id="B0SYQ9"/>
<keyword evidence="5 7" id="KW-1133">Transmembrane helix</keyword>
<feature type="transmembrane region" description="Helical" evidence="7">
    <location>
        <begin position="61"/>
        <end position="80"/>
    </location>
</feature>
<dbReference type="PROSITE" id="PS50928">
    <property type="entry name" value="ABC_TM1"/>
    <property type="match status" value="1"/>
</dbReference>
<dbReference type="Gene3D" id="1.10.3720.10">
    <property type="entry name" value="MetI-like"/>
    <property type="match status" value="1"/>
</dbReference>
<evidence type="ECO:0000256" key="6">
    <source>
        <dbReference type="ARBA" id="ARBA00023136"/>
    </source>
</evidence>
<sequence length="252" mass="26348" precursor="true">MMRLLAPLLLIALLLAAWELACRVLAVPVYLLPAPSAIGAALADGWPLLLASAWNTLSTALVGLALASALACGLALLVSLNPVIEDAVRPVAVTLQVTPLVAIGPLMTIWAGIEHPQRAVVALAAVAAFFPIFSGALTGLKAVDPDLGRLFDLYGARRVQRLWRLRLPSAVPALLEGHKVAAGLAVVGAVVAEFVAGSGGNQGLAWRILEASNRLQTARVFAALAVLALLGVALHAVMSLAERRLLAWWRGR</sequence>